<name>A0A8T2NK63_9TELE</name>
<dbReference type="Proteomes" id="UP000824540">
    <property type="component" value="Unassembled WGS sequence"/>
</dbReference>
<sequence length="148" mass="16050">MNSLSLWSSGQGQRETNHSVGGAWARRSLHVLYQPSLMLPLQGLVLEQEETPLNADLLTAEKACAPMVPFASLHTEIGTLKTSLSHRFHSVEHFAPSPEPYADTGSSPTGRRNVFLSAANTAVVTAGQYRGLSPNQNQNLELSQKAQL</sequence>
<evidence type="ECO:0000256" key="1">
    <source>
        <dbReference type="SAM" id="MobiDB-lite"/>
    </source>
</evidence>
<feature type="region of interest" description="Disordered" evidence="1">
    <location>
        <begin position="1"/>
        <end position="20"/>
    </location>
</feature>
<organism evidence="2 3">
    <name type="scientific">Albula glossodonta</name>
    <name type="common">roundjaw bonefish</name>
    <dbReference type="NCBI Taxonomy" id="121402"/>
    <lineage>
        <taxon>Eukaryota</taxon>
        <taxon>Metazoa</taxon>
        <taxon>Chordata</taxon>
        <taxon>Craniata</taxon>
        <taxon>Vertebrata</taxon>
        <taxon>Euteleostomi</taxon>
        <taxon>Actinopterygii</taxon>
        <taxon>Neopterygii</taxon>
        <taxon>Teleostei</taxon>
        <taxon>Albuliformes</taxon>
        <taxon>Albulidae</taxon>
        <taxon>Albula</taxon>
    </lineage>
</organism>
<dbReference type="AlphaFoldDB" id="A0A8T2NK63"/>
<evidence type="ECO:0000313" key="3">
    <source>
        <dbReference type="Proteomes" id="UP000824540"/>
    </source>
</evidence>
<dbReference type="EMBL" id="JAFBMS010000102">
    <property type="protein sequence ID" value="KAG9336807.1"/>
    <property type="molecule type" value="Genomic_DNA"/>
</dbReference>
<reference evidence="2" key="1">
    <citation type="thesis" date="2021" institute="BYU ScholarsArchive" country="Provo, UT, USA">
        <title>Applications of and Algorithms for Genome Assembly and Genomic Analyses with an Emphasis on Marine Teleosts.</title>
        <authorList>
            <person name="Pickett B.D."/>
        </authorList>
    </citation>
    <scope>NUCLEOTIDE SEQUENCE</scope>
    <source>
        <strain evidence="2">HI-2016</strain>
    </source>
</reference>
<evidence type="ECO:0000313" key="2">
    <source>
        <dbReference type="EMBL" id="KAG9336807.1"/>
    </source>
</evidence>
<proteinExistence type="predicted"/>
<keyword evidence="3" id="KW-1185">Reference proteome</keyword>
<accession>A0A8T2NK63</accession>
<feature type="compositionally biased region" description="Polar residues" evidence="1">
    <location>
        <begin position="1"/>
        <end position="14"/>
    </location>
</feature>
<gene>
    <name evidence="2" type="ORF">JZ751_003155</name>
</gene>
<protein>
    <submittedName>
        <fullName evidence="2">Uncharacterized protein</fullName>
    </submittedName>
</protein>
<comment type="caution">
    <text evidence="2">The sequence shown here is derived from an EMBL/GenBank/DDBJ whole genome shotgun (WGS) entry which is preliminary data.</text>
</comment>